<dbReference type="RefSeq" id="WP_009366510.1">
    <property type="nucleotide sequence ID" value="NZ_ALJD01000003.1"/>
</dbReference>
<name>J3JH95_9EURY</name>
<sequence length="187" mass="21027">MSLTGRLLSLMALVAVGVGLVSVVLRQTFGFSLTYTFVTLVGALAIVQGLRYVSRRRQSEYAETETGDPEQRFRVPTPGDEFDRQVSSALGWSLRNVSEQRDVRSRLHRTAVDVLVIHEHCSPDEAEAHIRAGTWTDDVIAAGFLSEEVPTPPLRTRLRLLFRRESRFLVQVRHTVDAIVSLREVGR</sequence>
<accession>J3JH95</accession>
<dbReference type="OrthoDB" id="307812at2157"/>
<protein>
    <submittedName>
        <fullName evidence="2">Uncharacterized protein</fullName>
    </submittedName>
</protein>
<dbReference type="InterPro" id="IPR055693">
    <property type="entry name" value="DUF7269"/>
</dbReference>
<feature type="transmembrane region" description="Helical" evidence="1">
    <location>
        <begin position="7"/>
        <end position="25"/>
    </location>
</feature>
<dbReference type="Pfam" id="PF23933">
    <property type="entry name" value="DUF7269"/>
    <property type="match status" value="1"/>
</dbReference>
<dbReference type="AlphaFoldDB" id="J3JH95"/>
<gene>
    <name evidence="2" type="ORF">HSB1_13940</name>
</gene>
<comment type="caution">
    <text evidence="2">The sequence shown here is derived from an EMBL/GenBank/DDBJ whole genome shotgun (WGS) entry which is preliminary data.</text>
</comment>
<organism evidence="2 3">
    <name type="scientific">Halogranum salarium B-1</name>
    <dbReference type="NCBI Taxonomy" id="1210908"/>
    <lineage>
        <taxon>Archaea</taxon>
        <taxon>Methanobacteriati</taxon>
        <taxon>Methanobacteriota</taxon>
        <taxon>Stenosarchaea group</taxon>
        <taxon>Halobacteria</taxon>
        <taxon>Halobacteriales</taxon>
        <taxon>Haloferacaceae</taxon>
    </lineage>
</organism>
<proteinExistence type="predicted"/>
<evidence type="ECO:0000313" key="2">
    <source>
        <dbReference type="EMBL" id="EJN60791.1"/>
    </source>
</evidence>
<dbReference type="EMBL" id="ALJD01000003">
    <property type="protein sequence ID" value="EJN60791.1"/>
    <property type="molecule type" value="Genomic_DNA"/>
</dbReference>
<evidence type="ECO:0000313" key="3">
    <source>
        <dbReference type="Proteomes" id="UP000007813"/>
    </source>
</evidence>
<keyword evidence="1" id="KW-1133">Transmembrane helix</keyword>
<feature type="transmembrane region" description="Helical" evidence="1">
    <location>
        <begin position="31"/>
        <end position="50"/>
    </location>
</feature>
<keyword evidence="1" id="KW-0472">Membrane</keyword>
<keyword evidence="1" id="KW-0812">Transmembrane</keyword>
<reference evidence="2 3" key="1">
    <citation type="journal article" date="2012" name="J. Bacteriol.">
        <title>Draft Genome Sequence of the Extremely Halophilic Archaeon Halogranum salarium B-1T.</title>
        <authorList>
            <person name="Kim K.K."/>
            <person name="Lee K.C."/>
            <person name="Lee J.S."/>
        </authorList>
    </citation>
    <scope>NUCLEOTIDE SEQUENCE [LARGE SCALE GENOMIC DNA]</scope>
    <source>
        <strain evidence="2 3">B-1</strain>
    </source>
</reference>
<dbReference type="Proteomes" id="UP000007813">
    <property type="component" value="Unassembled WGS sequence"/>
</dbReference>
<evidence type="ECO:0000256" key="1">
    <source>
        <dbReference type="SAM" id="Phobius"/>
    </source>
</evidence>
<dbReference type="eggNOG" id="arCOG06437">
    <property type="taxonomic scope" value="Archaea"/>
</dbReference>